<feature type="transmembrane region" description="Helical" evidence="5">
    <location>
        <begin position="382"/>
        <end position="401"/>
    </location>
</feature>
<dbReference type="PANTHER" id="PTHR37422">
    <property type="entry name" value="TEICHURONIC ACID BIOSYNTHESIS PROTEIN TUAE"/>
    <property type="match status" value="1"/>
</dbReference>
<feature type="transmembrane region" description="Helical" evidence="5">
    <location>
        <begin position="6"/>
        <end position="38"/>
    </location>
</feature>
<dbReference type="Pfam" id="PF04932">
    <property type="entry name" value="Wzy_C"/>
    <property type="match status" value="1"/>
</dbReference>
<organism evidence="7 8">
    <name type="scientific">Hirschia baltica (strain ATCC 49814 / DSM 5838 / IFAM 1418)</name>
    <dbReference type="NCBI Taxonomy" id="582402"/>
    <lineage>
        <taxon>Bacteria</taxon>
        <taxon>Pseudomonadati</taxon>
        <taxon>Pseudomonadota</taxon>
        <taxon>Alphaproteobacteria</taxon>
        <taxon>Hyphomonadales</taxon>
        <taxon>Hyphomonadaceae</taxon>
        <taxon>Hirschia</taxon>
    </lineage>
</organism>
<dbReference type="KEGG" id="hba:Hbal_2366"/>
<feature type="domain" description="O-antigen ligase-related" evidence="6">
    <location>
        <begin position="194"/>
        <end position="334"/>
    </location>
</feature>
<reference evidence="8" key="1">
    <citation type="journal article" date="2011" name="J. Bacteriol.">
        <title>Genome sequences of eight morphologically diverse alphaproteobacteria.</title>
        <authorList>
            <consortium name="US DOE Joint Genome Institute"/>
            <person name="Brown P.J."/>
            <person name="Kysela D.T."/>
            <person name="Buechlein A."/>
            <person name="Hemmerich C."/>
            <person name="Brun Y.V."/>
        </authorList>
    </citation>
    <scope>NUCLEOTIDE SEQUENCE [LARGE SCALE GENOMIC DNA]</scope>
    <source>
        <strain evidence="8">ATCC 49814 / DSM 5838 / IFAM 1418</strain>
    </source>
</reference>
<accession>C6XNA2</accession>
<dbReference type="GO" id="GO:0016020">
    <property type="term" value="C:membrane"/>
    <property type="evidence" value="ECO:0007669"/>
    <property type="project" value="UniProtKB-SubCell"/>
</dbReference>
<dbReference type="EMBL" id="CP001678">
    <property type="protein sequence ID" value="ACT60046.1"/>
    <property type="molecule type" value="Genomic_DNA"/>
</dbReference>
<dbReference type="OrthoDB" id="8050531at2"/>
<feature type="transmembrane region" description="Helical" evidence="5">
    <location>
        <begin position="157"/>
        <end position="176"/>
    </location>
</feature>
<feature type="transmembrane region" description="Helical" evidence="5">
    <location>
        <begin position="207"/>
        <end position="227"/>
    </location>
</feature>
<keyword evidence="3 5" id="KW-1133">Transmembrane helix</keyword>
<dbReference type="eggNOG" id="COG3307">
    <property type="taxonomic scope" value="Bacteria"/>
</dbReference>
<sequence>MSAIPWFFATIIWLPIAFAGALGFVPLVGILGISALFFQKNIQFRPYMGVFIVALVYAACTSIWSPYTTPLVEIDFSKGDFHVKSAVLRVALITLFGGIALAGAQKVSKAKSKLVVEVFSVIILLQAISLVIIHYFYSDVYNFFEPLITDQTSATLNLSRNVSAFGIGATLLIAIFRHVDNTPKLRDLLLSTGFALFSAYYCQSLSASAAASAILLAWAFMFLPGIFGKYTFRILGCATAGFIVLSPIVFSSFIEVLGDRKETLEASYLWRIEIWTEVLRHMSEKPFWGQGLDALRTYDAVFEDGIWEGQRIIPLHAHNMFLHIWIETGYVGVWLTALSVLLMGNRLPAPADLGPKAAAAICGLWAACLIICNFSFSLWNDWWWALIVVVIGFVSLIHNAWSDEVA</sequence>
<feature type="transmembrane region" description="Helical" evidence="5">
    <location>
        <begin position="324"/>
        <end position="345"/>
    </location>
</feature>
<feature type="transmembrane region" description="Helical" evidence="5">
    <location>
        <begin position="357"/>
        <end position="376"/>
    </location>
</feature>
<keyword evidence="4 5" id="KW-0472">Membrane</keyword>
<dbReference type="InterPro" id="IPR007016">
    <property type="entry name" value="O-antigen_ligase-rel_domated"/>
</dbReference>
<keyword evidence="8" id="KW-1185">Reference proteome</keyword>
<keyword evidence="2 5" id="KW-0812">Transmembrane</keyword>
<feature type="transmembrane region" description="Helical" evidence="5">
    <location>
        <begin position="234"/>
        <end position="254"/>
    </location>
</feature>
<proteinExistence type="predicted"/>
<feature type="transmembrane region" description="Helical" evidence="5">
    <location>
        <begin position="116"/>
        <end position="137"/>
    </location>
</feature>
<dbReference type="InterPro" id="IPR051533">
    <property type="entry name" value="WaaL-like"/>
</dbReference>
<dbReference type="RefSeq" id="WP_015828196.1">
    <property type="nucleotide sequence ID" value="NC_012982.1"/>
</dbReference>
<evidence type="ECO:0000256" key="2">
    <source>
        <dbReference type="ARBA" id="ARBA00022692"/>
    </source>
</evidence>
<evidence type="ECO:0000313" key="8">
    <source>
        <dbReference type="Proteomes" id="UP000002745"/>
    </source>
</evidence>
<evidence type="ECO:0000256" key="3">
    <source>
        <dbReference type="ARBA" id="ARBA00022989"/>
    </source>
</evidence>
<evidence type="ECO:0000259" key="6">
    <source>
        <dbReference type="Pfam" id="PF04932"/>
    </source>
</evidence>
<gene>
    <name evidence="7" type="ordered locus">Hbal_2366</name>
</gene>
<protein>
    <submittedName>
        <fullName evidence="7">O-antigen polymerase</fullName>
    </submittedName>
</protein>
<evidence type="ECO:0000256" key="4">
    <source>
        <dbReference type="ARBA" id="ARBA00023136"/>
    </source>
</evidence>
<name>C6XNA2_HIRBI</name>
<evidence type="ECO:0000256" key="5">
    <source>
        <dbReference type="SAM" id="Phobius"/>
    </source>
</evidence>
<dbReference type="AlphaFoldDB" id="C6XNA2"/>
<dbReference type="HOGENOM" id="CLU_677519_0_0_5"/>
<feature type="transmembrane region" description="Helical" evidence="5">
    <location>
        <begin position="86"/>
        <end position="104"/>
    </location>
</feature>
<dbReference type="STRING" id="582402.Hbal_2366"/>
<dbReference type="PANTHER" id="PTHR37422:SF21">
    <property type="entry name" value="EXOQ-LIKE PROTEIN"/>
    <property type="match status" value="1"/>
</dbReference>
<dbReference type="Proteomes" id="UP000002745">
    <property type="component" value="Chromosome"/>
</dbReference>
<comment type="subcellular location">
    <subcellularLocation>
        <location evidence="1">Membrane</location>
        <topology evidence="1">Multi-pass membrane protein</topology>
    </subcellularLocation>
</comment>
<feature type="transmembrane region" description="Helical" evidence="5">
    <location>
        <begin position="47"/>
        <end position="66"/>
    </location>
</feature>
<evidence type="ECO:0000256" key="1">
    <source>
        <dbReference type="ARBA" id="ARBA00004141"/>
    </source>
</evidence>
<evidence type="ECO:0000313" key="7">
    <source>
        <dbReference type="EMBL" id="ACT60046.1"/>
    </source>
</evidence>